<evidence type="ECO:0000313" key="9">
    <source>
        <dbReference type="EMBL" id="RHY23233.1"/>
    </source>
</evidence>
<sequence>MINSTSYRNATTPKPAHTPGGYPTDNTVILPSNLKSRGLWLVGHVVVGLLMVLAVLTPMGYNLPVYPVEFSTPISVWWNVDPKVKGSGNPEMVVPTYFFLGSVVPVTIGAVLLAYIRAKSAVFVPPFSALLHRKPKVFKHLVSYGELLFLLLLVVGNVIVFSYQCKKRSKPTDNATTQIRVIGTSLGFSGLYNMVFLALPASRHSFWMEWLNIPYANGVKYHRWLGVATIVSFVVHTGFYVVFYARTDNLLKMLPCFDCDVAVGGKTNWENFFGWLSMICMLVMGATSLPYIRRHYYSVFYATHFLFIPATLFAILHYGNMFFFLFTSMVLYMVNRVLSTASITTPVALKRAAVLSSEVVEITFECVTGYSPGDAVWIKVPALSKTQWHPFSVASTPLETPGLLTIYVKSLGKWSAGLHHYIRECHEINVQPIIYMDGGYTATAPISAAHSDVVFVGGGIGITPLMGQLVHVLRSHPSQNVWLVWNVRRKDMFVHFQSWLRHVQNVGGNRLRIRLQVTQEEVTEFGVASTDYIQSGQMFTGQQSLPRCFEGHGPNSAVEFRLYAHVSTIKRMVILTLGFGFSCALVAIATYANRLTTATSAQWILLRVVQFCAVVVGCYLALLVTKFPKILAPASDDVIDHHDKVAMNSDDVAKHFDVQSGRADLSEIFQTVASGAQGSVAVYVCGPKSLIRSVDENAHGKFQVHHEDFEM</sequence>
<feature type="region of interest" description="Disordered" evidence="6">
    <location>
        <begin position="1"/>
        <end position="22"/>
    </location>
</feature>
<evidence type="ECO:0000256" key="1">
    <source>
        <dbReference type="ARBA" id="ARBA00004141"/>
    </source>
</evidence>
<dbReference type="VEuPathDB" id="FungiDB:H257_01042"/>
<accession>A0A397BRD1</accession>
<evidence type="ECO:0000256" key="3">
    <source>
        <dbReference type="ARBA" id="ARBA00022989"/>
    </source>
</evidence>
<feature type="transmembrane region" description="Helical" evidence="7">
    <location>
        <begin position="39"/>
        <end position="61"/>
    </location>
</feature>
<feature type="transmembrane region" description="Helical" evidence="7">
    <location>
        <begin position="137"/>
        <end position="161"/>
    </location>
</feature>
<dbReference type="InterPro" id="IPR013130">
    <property type="entry name" value="Fe3_Rdtase_TM_dom"/>
</dbReference>
<feature type="transmembrane region" description="Helical" evidence="7">
    <location>
        <begin position="604"/>
        <end position="624"/>
    </location>
</feature>
<dbReference type="InterPro" id="IPR013112">
    <property type="entry name" value="FAD-bd_8"/>
</dbReference>
<dbReference type="PANTHER" id="PTHR11972:SF193">
    <property type="entry name" value="FAD-BINDING FR-TYPE DOMAIN-CONTAINING PROTEIN"/>
    <property type="match status" value="1"/>
</dbReference>
<gene>
    <name evidence="9" type="ORF">DYB36_011731</name>
</gene>
<evidence type="ECO:0000313" key="10">
    <source>
        <dbReference type="Proteomes" id="UP000265427"/>
    </source>
</evidence>
<evidence type="ECO:0000256" key="7">
    <source>
        <dbReference type="SAM" id="Phobius"/>
    </source>
</evidence>
<organism evidence="9 10">
    <name type="scientific">Aphanomyces astaci</name>
    <name type="common">Crayfish plague agent</name>
    <dbReference type="NCBI Taxonomy" id="112090"/>
    <lineage>
        <taxon>Eukaryota</taxon>
        <taxon>Sar</taxon>
        <taxon>Stramenopiles</taxon>
        <taxon>Oomycota</taxon>
        <taxon>Saprolegniomycetes</taxon>
        <taxon>Saprolegniales</taxon>
        <taxon>Verrucalvaceae</taxon>
        <taxon>Aphanomyces</taxon>
    </lineage>
</organism>
<dbReference type="InterPro" id="IPR017938">
    <property type="entry name" value="Riboflavin_synthase-like_b-brl"/>
</dbReference>
<dbReference type="SFLD" id="SFLDS00052">
    <property type="entry name" value="Ferric_Reductase_Domain"/>
    <property type="match status" value="1"/>
</dbReference>
<dbReference type="EMBL" id="QUSZ01002161">
    <property type="protein sequence ID" value="RHY23233.1"/>
    <property type="molecule type" value="Genomic_DNA"/>
</dbReference>
<dbReference type="Proteomes" id="UP000265427">
    <property type="component" value="Unassembled WGS sequence"/>
</dbReference>
<feature type="transmembrane region" description="Helical" evidence="7">
    <location>
        <begin position="223"/>
        <end position="245"/>
    </location>
</feature>
<dbReference type="Pfam" id="PF08030">
    <property type="entry name" value="NAD_binding_6"/>
    <property type="match status" value="1"/>
</dbReference>
<name>A0A397BRD1_APHAT</name>
<feature type="compositionally biased region" description="Polar residues" evidence="6">
    <location>
        <begin position="1"/>
        <end position="12"/>
    </location>
</feature>
<dbReference type="Pfam" id="PF08022">
    <property type="entry name" value="FAD_binding_8"/>
    <property type="match status" value="1"/>
</dbReference>
<dbReference type="Pfam" id="PF01794">
    <property type="entry name" value="Ferric_reduct"/>
    <property type="match status" value="1"/>
</dbReference>
<protein>
    <recommendedName>
        <fullName evidence="8">FAD-binding FR-type domain-containing protein</fullName>
    </recommendedName>
</protein>
<feature type="domain" description="FAD-binding FR-type" evidence="8">
    <location>
        <begin position="342"/>
        <end position="452"/>
    </location>
</feature>
<feature type="transmembrane region" description="Helical" evidence="7">
    <location>
        <begin position="97"/>
        <end position="116"/>
    </location>
</feature>
<comment type="subcellular location">
    <subcellularLocation>
        <location evidence="1">Membrane</location>
        <topology evidence="1">Multi-pass membrane protein</topology>
    </subcellularLocation>
</comment>
<dbReference type="SFLD" id="SFLDG01168">
    <property type="entry name" value="Ferric_reductase_subgroup_(FRE"/>
    <property type="match status" value="1"/>
</dbReference>
<dbReference type="GO" id="GO:0005886">
    <property type="term" value="C:plasma membrane"/>
    <property type="evidence" value="ECO:0007669"/>
    <property type="project" value="TreeGrafter"/>
</dbReference>
<dbReference type="Gene3D" id="3.40.50.80">
    <property type="entry name" value="Nucleotide-binding domain of ferredoxin-NADP reductase (FNR) module"/>
    <property type="match status" value="2"/>
</dbReference>
<reference evidence="9 10" key="1">
    <citation type="submission" date="2018-08" db="EMBL/GenBank/DDBJ databases">
        <title>Aphanomyces genome sequencing and annotation.</title>
        <authorList>
            <person name="Minardi D."/>
            <person name="Oidtmann B."/>
            <person name="Van Der Giezen M."/>
            <person name="Studholme D.J."/>
        </authorList>
    </citation>
    <scope>NUCLEOTIDE SEQUENCE [LARGE SCALE GENOMIC DNA]</scope>
    <source>
        <strain evidence="9 10">Kv</strain>
    </source>
</reference>
<dbReference type="SUPFAM" id="SSF52343">
    <property type="entry name" value="Ferredoxin reductase-like, C-terminal NADP-linked domain"/>
    <property type="match status" value="1"/>
</dbReference>
<dbReference type="Gene3D" id="2.40.30.10">
    <property type="entry name" value="Translation factors"/>
    <property type="match status" value="1"/>
</dbReference>
<dbReference type="InterPro" id="IPR039261">
    <property type="entry name" value="FNR_nucleotide-bd"/>
</dbReference>
<dbReference type="CDD" id="cd06186">
    <property type="entry name" value="NOX_Duox_like_FAD_NADP"/>
    <property type="match status" value="1"/>
</dbReference>
<dbReference type="GO" id="GO:0016491">
    <property type="term" value="F:oxidoreductase activity"/>
    <property type="evidence" value="ECO:0007669"/>
    <property type="project" value="UniProtKB-KW"/>
</dbReference>
<dbReference type="InterPro" id="IPR013121">
    <property type="entry name" value="Fe_red_NAD-bd_6"/>
</dbReference>
<comment type="caution">
    <text evidence="9">The sequence shown here is derived from an EMBL/GenBank/DDBJ whole genome shotgun (WGS) entry which is preliminary data.</text>
</comment>
<proteinExistence type="predicted"/>
<dbReference type="InterPro" id="IPR017927">
    <property type="entry name" value="FAD-bd_FR_type"/>
</dbReference>
<keyword evidence="4" id="KW-0560">Oxidoreductase</keyword>
<feature type="transmembrane region" description="Helical" evidence="7">
    <location>
        <begin position="181"/>
        <end position="202"/>
    </location>
</feature>
<keyword evidence="5 7" id="KW-0472">Membrane</keyword>
<dbReference type="SUPFAM" id="SSF63380">
    <property type="entry name" value="Riboflavin synthase domain-like"/>
    <property type="match status" value="1"/>
</dbReference>
<keyword evidence="3 7" id="KW-1133">Transmembrane helix</keyword>
<keyword evidence="2 7" id="KW-0812">Transmembrane</keyword>
<evidence type="ECO:0000259" key="8">
    <source>
        <dbReference type="PROSITE" id="PS51384"/>
    </source>
</evidence>
<dbReference type="AlphaFoldDB" id="A0A397BRD1"/>
<feature type="transmembrane region" description="Helical" evidence="7">
    <location>
        <begin position="572"/>
        <end position="592"/>
    </location>
</feature>
<evidence type="ECO:0000256" key="2">
    <source>
        <dbReference type="ARBA" id="ARBA00022692"/>
    </source>
</evidence>
<dbReference type="PROSITE" id="PS51384">
    <property type="entry name" value="FAD_FR"/>
    <property type="match status" value="1"/>
</dbReference>
<feature type="transmembrane region" description="Helical" evidence="7">
    <location>
        <begin position="272"/>
        <end position="292"/>
    </location>
</feature>
<evidence type="ECO:0000256" key="4">
    <source>
        <dbReference type="ARBA" id="ARBA00023002"/>
    </source>
</evidence>
<evidence type="ECO:0000256" key="5">
    <source>
        <dbReference type="ARBA" id="ARBA00023136"/>
    </source>
</evidence>
<dbReference type="PANTHER" id="PTHR11972">
    <property type="entry name" value="NADPH OXIDASE"/>
    <property type="match status" value="1"/>
</dbReference>
<evidence type="ECO:0000256" key="6">
    <source>
        <dbReference type="SAM" id="MobiDB-lite"/>
    </source>
</evidence>
<feature type="transmembrane region" description="Helical" evidence="7">
    <location>
        <begin position="299"/>
        <end position="316"/>
    </location>
</feature>
<dbReference type="InterPro" id="IPR050369">
    <property type="entry name" value="RBOH/FRE"/>
</dbReference>